<keyword evidence="7" id="KW-1185">Reference proteome</keyword>
<evidence type="ECO:0000256" key="2">
    <source>
        <dbReference type="ARBA" id="ARBA00023004"/>
    </source>
</evidence>
<name>A0A6V8MN36_9BACT</name>
<dbReference type="SUPFAM" id="SSF52016">
    <property type="entry name" value="LeuD/IlvD-like"/>
    <property type="match status" value="1"/>
</dbReference>
<dbReference type="EMBL" id="BLXX01000014">
    <property type="protein sequence ID" value="GFO61455.1"/>
    <property type="molecule type" value="Genomic_DNA"/>
</dbReference>
<keyword evidence="2" id="KW-0408">Iron</keyword>
<dbReference type="GO" id="GO:0003994">
    <property type="term" value="F:aconitate hydratase activity"/>
    <property type="evidence" value="ECO:0007669"/>
    <property type="project" value="TreeGrafter"/>
</dbReference>
<protein>
    <submittedName>
        <fullName evidence="6">Aconitate hydratase</fullName>
    </submittedName>
</protein>
<evidence type="ECO:0000313" key="7">
    <source>
        <dbReference type="Proteomes" id="UP000556026"/>
    </source>
</evidence>
<feature type="domain" description="Aconitase A/isopropylmalate dehydratase small subunit swivel" evidence="5">
    <location>
        <begin position="520"/>
        <end position="578"/>
    </location>
</feature>
<dbReference type="RefSeq" id="WP_183356246.1">
    <property type="nucleotide sequence ID" value="NZ_BLXX01000014.1"/>
</dbReference>
<dbReference type="GO" id="GO:0046872">
    <property type="term" value="F:metal ion binding"/>
    <property type="evidence" value="ECO:0007669"/>
    <property type="project" value="UniProtKB-KW"/>
</dbReference>
<dbReference type="PRINTS" id="PR00415">
    <property type="entry name" value="ACONITASE"/>
</dbReference>
<dbReference type="InterPro" id="IPR000573">
    <property type="entry name" value="AconitaseA/IPMdHydase_ssu_swvl"/>
</dbReference>
<dbReference type="SUPFAM" id="SSF53732">
    <property type="entry name" value="Aconitase iron-sulfur domain"/>
    <property type="match status" value="1"/>
</dbReference>
<dbReference type="Gene3D" id="3.30.499.10">
    <property type="entry name" value="Aconitase, domain 3"/>
    <property type="match status" value="2"/>
</dbReference>
<dbReference type="GO" id="GO:0051539">
    <property type="term" value="F:4 iron, 4 sulfur cluster binding"/>
    <property type="evidence" value="ECO:0007669"/>
    <property type="project" value="TreeGrafter"/>
</dbReference>
<gene>
    <name evidence="6" type="ORF">GMST_37800</name>
</gene>
<evidence type="ECO:0000259" key="4">
    <source>
        <dbReference type="Pfam" id="PF00330"/>
    </source>
</evidence>
<dbReference type="Pfam" id="PF00694">
    <property type="entry name" value="Aconitase_C"/>
    <property type="match status" value="1"/>
</dbReference>
<proteinExistence type="predicted"/>
<evidence type="ECO:0000256" key="1">
    <source>
        <dbReference type="ARBA" id="ARBA00022723"/>
    </source>
</evidence>
<evidence type="ECO:0000313" key="6">
    <source>
        <dbReference type="EMBL" id="GFO61455.1"/>
    </source>
</evidence>
<comment type="caution">
    <text evidence="6">The sequence shown here is derived from an EMBL/GenBank/DDBJ whole genome shotgun (WGS) entry which is preliminary data.</text>
</comment>
<dbReference type="InterPro" id="IPR001030">
    <property type="entry name" value="Acoase/IPM_deHydtase_lsu_aba"/>
</dbReference>
<keyword evidence="1" id="KW-0479">Metal-binding</keyword>
<dbReference type="Gene3D" id="3.20.19.10">
    <property type="entry name" value="Aconitase, domain 4"/>
    <property type="match status" value="1"/>
</dbReference>
<dbReference type="GO" id="GO:0006099">
    <property type="term" value="P:tricarboxylic acid cycle"/>
    <property type="evidence" value="ECO:0007669"/>
    <property type="project" value="TreeGrafter"/>
</dbReference>
<dbReference type="InterPro" id="IPR006250">
    <property type="entry name" value="Aconitase_put"/>
</dbReference>
<dbReference type="InterPro" id="IPR036008">
    <property type="entry name" value="Aconitase_4Fe-4S_dom"/>
</dbReference>
<dbReference type="NCBIfam" id="TIGR01342">
    <property type="entry name" value="acon_putative"/>
    <property type="match status" value="1"/>
</dbReference>
<dbReference type="Pfam" id="PF00330">
    <property type="entry name" value="Aconitase"/>
    <property type="match status" value="1"/>
</dbReference>
<dbReference type="InterPro" id="IPR050926">
    <property type="entry name" value="Aconitase/IPM_isomerase"/>
</dbReference>
<evidence type="ECO:0000259" key="5">
    <source>
        <dbReference type="Pfam" id="PF00694"/>
    </source>
</evidence>
<dbReference type="InterPro" id="IPR015931">
    <property type="entry name" value="Acnase/IPM_dHydase_lsu_aba_1/3"/>
</dbReference>
<dbReference type="AlphaFoldDB" id="A0A6V8MN36"/>
<dbReference type="GO" id="GO:0005829">
    <property type="term" value="C:cytosol"/>
    <property type="evidence" value="ECO:0007669"/>
    <property type="project" value="TreeGrafter"/>
</dbReference>
<organism evidence="6 7">
    <name type="scientific">Geomonas silvestris</name>
    <dbReference type="NCBI Taxonomy" id="2740184"/>
    <lineage>
        <taxon>Bacteria</taxon>
        <taxon>Pseudomonadati</taxon>
        <taxon>Thermodesulfobacteriota</taxon>
        <taxon>Desulfuromonadia</taxon>
        <taxon>Geobacterales</taxon>
        <taxon>Geobacteraceae</taxon>
        <taxon>Geomonas</taxon>
    </lineage>
</organism>
<keyword evidence="3" id="KW-0411">Iron-sulfur</keyword>
<accession>A0A6V8MN36</accession>
<dbReference type="PANTHER" id="PTHR43160:SF3">
    <property type="entry name" value="ACONITATE HYDRATASE, MITOCHONDRIAL"/>
    <property type="match status" value="1"/>
</dbReference>
<dbReference type="NCBIfam" id="NF005558">
    <property type="entry name" value="PRK07229.1"/>
    <property type="match status" value="1"/>
</dbReference>
<dbReference type="PANTHER" id="PTHR43160">
    <property type="entry name" value="ACONITATE HYDRATASE B"/>
    <property type="match status" value="1"/>
</dbReference>
<dbReference type="InterPro" id="IPR015928">
    <property type="entry name" value="Aconitase/3IPM_dehydase_swvl"/>
</dbReference>
<feature type="domain" description="Aconitase/3-isopropylmalate dehydratase large subunit alpha/beta/alpha" evidence="4">
    <location>
        <begin position="8"/>
        <end position="407"/>
    </location>
</feature>
<dbReference type="Proteomes" id="UP000556026">
    <property type="component" value="Unassembled WGS sequence"/>
</dbReference>
<reference evidence="7" key="1">
    <citation type="submission" date="2020-06" db="EMBL/GenBank/DDBJ databases">
        <title>Draft genomic sequence of Geomonas sp. Red330.</title>
        <authorList>
            <person name="Itoh H."/>
            <person name="Zhenxing X."/>
            <person name="Ushijima N."/>
            <person name="Masuda Y."/>
            <person name="Shiratori Y."/>
            <person name="Senoo K."/>
        </authorList>
    </citation>
    <scope>NUCLEOTIDE SEQUENCE [LARGE SCALE GENOMIC DNA]</scope>
    <source>
        <strain evidence="7">Red330</strain>
    </source>
</reference>
<evidence type="ECO:0000256" key="3">
    <source>
        <dbReference type="ARBA" id="ARBA00023014"/>
    </source>
</evidence>
<sequence length="647" mass="69364">MGQNLANKILASHLVEGKLIPGQPIAIKIDHTLLQDATGTMAMLEFIATEVPRVKVDLAAQYVDHNLLQTDNKNADDHAFLASCAQKFGIYLSKPGNGVSHQVQLERFGVPGTTLLGADSHTPTAAGLGQLAIGAGGLDVALAMAGHPFHLTCPRIWGIRLTGALRPWVSGKDVILEMLRRHSVKGGVGRIIEYYGPGVATLSATDRATIGNMGAELGATTTIFPSDQRTREFLEAQGRGECWRELAADPDATYDDHDEIDLSQVEPLIACPSSPDNVVRVAEIEGLKVDQVIVGSSVNSSFRDLMTVCRILEGRRIAPGLSFHINPGSRQVLENVVDKGGLMMLLLAGAQVHQPGCLGCIGMGQAPGTNQVSLRTFPRNFPGRSGTKEDRVYLCSPETAAAAGVFGVVTDPRKLGDLLTWPAVQNPERYLVDDSGIQAPPEEGSQVEIVTGPNIVPFPAFDALPDQLDLEVMIKVGDNISTDTIMPAGNKVLPFRSNIPAISTFVFEQVDPEFSERAKAKGDGAVVAGENYGQGSSREHAALAPRYLGIRAKFAKGFARIHRANLINFGILPLTFKNPGDYDRLNRGDRLRISGLREQVASGGVELTWQVASGGEVVTLLNASERERAELLAGGLLNKVREESHGR</sequence>